<evidence type="ECO:0000313" key="4">
    <source>
        <dbReference type="Proteomes" id="UP001189429"/>
    </source>
</evidence>
<keyword evidence="4" id="KW-1185">Reference proteome</keyword>
<proteinExistence type="predicted"/>
<protein>
    <submittedName>
        <fullName evidence="3">Uncharacterized protein</fullName>
    </submittedName>
</protein>
<organism evidence="3 4">
    <name type="scientific">Prorocentrum cordatum</name>
    <dbReference type="NCBI Taxonomy" id="2364126"/>
    <lineage>
        <taxon>Eukaryota</taxon>
        <taxon>Sar</taxon>
        <taxon>Alveolata</taxon>
        <taxon>Dinophyceae</taxon>
        <taxon>Prorocentrales</taxon>
        <taxon>Prorocentraceae</taxon>
        <taxon>Prorocentrum</taxon>
    </lineage>
</organism>
<name>A0ABN9WZZ2_9DINO</name>
<evidence type="ECO:0000256" key="2">
    <source>
        <dbReference type="SAM" id="Phobius"/>
    </source>
</evidence>
<reference evidence="3" key="1">
    <citation type="submission" date="2023-10" db="EMBL/GenBank/DDBJ databases">
        <authorList>
            <person name="Chen Y."/>
            <person name="Shah S."/>
            <person name="Dougan E. K."/>
            <person name="Thang M."/>
            <person name="Chan C."/>
        </authorList>
    </citation>
    <scope>NUCLEOTIDE SEQUENCE [LARGE SCALE GENOMIC DNA]</scope>
</reference>
<dbReference type="SUPFAM" id="SSF49562">
    <property type="entry name" value="C2 domain (Calcium/lipid-binding domain, CaLB)"/>
    <property type="match status" value="1"/>
</dbReference>
<dbReference type="CDD" id="cd00030">
    <property type="entry name" value="C2"/>
    <property type="match status" value="1"/>
</dbReference>
<feature type="region of interest" description="Disordered" evidence="1">
    <location>
        <begin position="103"/>
        <end position="130"/>
    </location>
</feature>
<dbReference type="EMBL" id="CAUYUJ010019619">
    <property type="protein sequence ID" value="CAK0892515.1"/>
    <property type="molecule type" value="Genomic_DNA"/>
</dbReference>
<evidence type="ECO:0000256" key="1">
    <source>
        <dbReference type="SAM" id="MobiDB-lite"/>
    </source>
</evidence>
<sequence>MRTHEACGKEPRRSVAAWAAAAMASRAAAGLLVAALAAAAAEGLGAKVGANSTRNASEAAAETAGNASSAPPAGALAAALAENDRLRAEVARLEAALHGLGEGGAGPAGSTTVADAAEPNLTGGAGGADDGEKSTHEMLVLAAALLCMALLCALPKVAPFNRCCETRLHRVCPAIALVNLIIFVGTVSQLDTISVNDVFFAAVTVAEVCIMKTQQCLVGAASIFIMLVLWKFKNRILAALGIEHAGSIVGDFRDWATCWSMWRFRPIEIYIWKVEGLPAANVHRRNDLFVETSLGYNVCMRTRVHKGAGHSCVIKESMQLNFDEFDAESRLKIAVKNQEILGSSELASVQLGAAQVHRLEEPSTGSGAVGWGATTGRTGDTLWAQSRFIQLDLVPSGRIFVRFTPVDLDGDGASCFGSCCPRRQRERRDTALLTAP</sequence>
<keyword evidence="2" id="KW-1133">Transmembrane helix</keyword>
<dbReference type="Proteomes" id="UP001189429">
    <property type="component" value="Unassembled WGS sequence"/>
</dbReference>
<feature type="transmembrane region" description="Helical" evidence="2">
    <location>
        <begin position="171"/>
        <end position="190"/>
    </location>
</feature>
<keyword evidence="2" id="KW-0472">Membrane</keyword>
<dbReference type="InterPro" id="IPR035892">
    <property type="entry name" value="C2_domain_sf"/>
</dbReference>
<feature type="transmembrane region" description="Helical" evidence="2">
    <location>
        <begin position="138"/>
        <end position="159"/>
    </location>
</feature>
<feature type="transmembrane region" description="Helical" evidence="2">
    <location>
        <begin position="210"/>
        <end position="230"/>
    </location>
</feature>
<gene>
    <name evidence="3" type="ORF">PCOR1329_LOCUS72155</name>
</gene>
<evidence type="ECO:0000313" key="3">
    <source>
        <dbReference type="EMBL" id="CAK0892515.1"/>
    </source>
</evidence>
<comment type="caution">
    <text evidence="3">The sequence shown here is derived from an EMBL/GenBank/DDBJ whole genome shotgun (WGS) entry which is preliminary data.</text>
</comment>
<keyword evidence="2" id="KW-0812">Transmembrane</keyword>
<accession>A0ABN9WZZ2</accession>